<dbReference type="InterPro" id="IPR036921">
    <property type="entry name" value="PurM-like_N_sf"/>
</dbReference>
<dbReference type="PANTHER" id="PTHR30270:SF3">
    <property type="entry name" value="THIAMINE-MONOPHOSPHATE KINASE"/>
    <property type="match status" value="1"/>
</dbReference>
<dbReference type="Pfam" id="PF02769">
    <property type="entry name" value="AIRS_C"/>
    <property type="match status" value="1"/>
</dbReference>
<dbReference type="Gene3D" id="3.30.1330.10">
    <property type="entry name" value="PurM-like, N-terminal domain"/>
    <property type="match status" value="1"/>
</dbReference>
<evidence type="ECO:0000259" key="1">
    <source>
        <dbReference type="Pfam" id="PF00586"/>
    </source>
</evidence>
<dbReference type="CDD" id="cd02194">
    <property type="entry name" value="ThiL"/>
    <property type="match status" value="1"/>
</dbReference>
<keyword evidence="3" id="KW-0808">Transferase</keyword>
<dbReference type="AlphaFoldDB" id="A0A0W8FD31"/>
<accession>A0A0W8FD31</accession>
<proteinExistence type="inferred from homology"/>
<protein>
    <submittedName>
        <fullName evidence="3">Thiamine-monophosphate kinase</fullName>
        <ecNumber evidence="3">2.7.4.16</ecNumber>
    </submittedName>
</protein>
<dbReference type="PANTHER" id="PTHR30270">
    <property type="entry name" value="THIAMINE-MONOPHOSPHATE KINASE"/>
    <property type="match status" value="1"/>
</dbReference>
<dbReference type="SUPFAM" id="SSF56042">
    <property type="entry name" value="PurM C-terminal domain-like"/>
    <property type="match status" value="1"/>
</dbReference>
<dbReference type="EC" id="2.7.4.16" evidence="3"/>
<evidence type="ECO:0000259" key="2">
    <source>
        <dbReference type="Pfam" id="PF02769"/>
    </source>
</evidence>
<organism evidence="3">
    <name type="scientific">hydrocarbon metagenome</name>
    <dbReference type="NCBI Taxonomy" id="938273"/>
    <lineage>
        <taxon>unclassified sequences</taxon>
        <taxon>metagenomes</taxon>
        <taxon>ecological metagenomes</taxon>
    </lineage>
</organism>
<dbReference type="InterPro" id="IPR006283">
    <property type="entry name" value="ThiL-like"/>
</dbReference>
<dbReference type="Pfam" id="PF00586">
    <property type="entry name" value="AIRS"/>
    <property type="match status" value="1"/>
</dbReference>
<evidence type="ECO:0000313" key="3">
    <source>
        <dbReference type="EMBL" id="KUG18654.1"/>
    </source>
</evidence>
<dbReference type="GO" id="GO:0009030">
    <property type="term" value="F:thiamine-phosphate kinase activity"/>
    <property type="evidence" value="ECO:0007669"/>
    <property type="project" value="UniProtKB-EC"/>
</dbReference>
<reference evidence="3" key="1">
    <citation type="journal article" date="2015" name="Proc. Natl. Acad. Sci. U.S.A.">
        <title>Networks of energetic and metabolic interactions define dynamics in microbial communities.</title>
        <authorList>
            <person name="Embree M."/>
            <person name="Liu J.K."/>
            <person name="Al-Bassam M.M."/>
            <person name="Zengler K."/>
        </authorList>
    </citation>
    <scope>NUCLEOTIDE SEQUENCE</scope>
</reference>
<dbReference type="SUPFAM" id="SSF55326">
    <property type="entry name" value="PurM N-terminal domain-like"/>
    <property type="match status" value="1"/>
</dbReference>
<dbReference type="InterPro" id="IPR010918">
    <property type="entry name" value="PurM-like_C_dom"/>
</dbReference>
<gene>
    <name evidence="3" type="ORF">ASZ90_011581</name>
</gene>
<feature type="domain" description="PurM-like C-terminal" evidence="2">
    <location>
        <begin position="146"/>
        <end position="286"/>
    </location>
</feature>
<sequence>MNGAIGERDLIRRISVILGGLENDDCAVIDAGEHYLVASTDMLHQKTDFPDIMNPWQMGWMAVAVNLSDIAAMGAEPAGVLIAAGLPPEADQYFIDELFSGFGDCAALYGTRILGGDTDSHLELTITGTSLGFVEKELILRRRGARAGDLLCTTGSLGAAGGGLWAWQNGAKSELITSLLEPEPRLKEARALAKSGSVTAMMDNSDGLALSLSDLSEVSGVGFLVYQDKLPLAPGLVEMVGQENAIDMALSAGGDYELVFTLRSSGLEAARRACDLTVIGEVVEEGIWMERAGKRRQIERLGYEHRIGL</sequence>
<dbReference type="Gene3D" id="3.90.650.10">
    <property type="entry name" value="PurM-like C-terminal domain"/>
    <property type="match status" value="1"/>
</dbReference>
<dbReference type="EMBL" id="LNQE01001369">
    <property type="protein sequence ID" value="KUG18654.1"/>
    <property type="molecule type" value="Genomic_DNA"/>
</dbReference>
<keyword evidence="3" id="KW-0418">Kinase</keyword>
<dbReference type="InterPro" id="IPR016188">
    <property type="entry name" value="PurM-like_N"/>
</dbReference>
<name>A0A0W8FD31_9ZZZZ</name>
<dbReference type="InterPro" id="IPR036676">
    <property type="entry name" value="PurM-like_C_sf"/>
</dbReference>
<dbReference type="GO" id="GO:0009228">
    <property type="term" value="P:thiamine biosynthetic process"/>
    <property type="evidence" value="ECO:0007669"/>
    <property type="project" value="InterPro"/>
</dbReference>
<feature type="domain" description="PurM-like N-terminal" evidence="1">
    <location>
        <begin position="24"/>
        <end position="134"/>
    </location>
</feature>
<comment type="caution">
    <text evidence="3">The sequence shown here is derived from an EMBL/GenBank/DDBJ whole genome shotgun (WGS) entry which is preliminary data.</text>
</comment>
<dbReference type="PIRSF" id="PIRSF005303">
    <property type="entry name" value="Thiam_monoph_kin"/>
    <property type="match status" value="1"/>
</dbReference>
<dbReference type="NCBIfam" id="TIGR01379">
    <property type="entry name" value="thiL"/>
    <property type="match status" value="1"/>
</dbReference>
<dbReference type="HAMAP" id="MF_02128">
    <property type="entry name" value="TMP_kinase"/>
    <property type="match status" value="1"/>
</dbReference>